<dbReference type="InterPro" id="IPR006162">
    <property type="entry name" value="Ppantetheine_attach_site"/>
</dbReference>
<dbReference type="InterPro" id="IPR042104">
    <property type="entry name" value="PKS_dehydratase_sf"/>
</dbReference>
<keyword evidence="3" id="KW-0596">Phosphopantetheine</keyword>
<dbReference type="GO" id="GO:0004315">
    <property type="term" value="F:3-oxoacyl-[acyl-carrier-protein] synthase activity"/>
    <property type="evidence" value="ECO:0007669"/>
    <property type="project" value="InterPro"/>
</dbReference>
<feature type="region of interest" description="N-terminal hotdog fold" evidence="9">
    <location>
        <begin position="1585"/>
        <end position="1698"/>
    </location>
</feature>
<dbReference type="SUPFAM" id="SSF47336">
    <property type="entry name" value="ACP-like"/>
    <property type="match status" value="4"/>
</dbReference>
<dbReference type="InterPro" id="IPR049551">
    <property type="entry name" value="PKS_DH_C"/>
</dbReference>
<dbReference type="FunFam" id="3.40.47.10:FF:000019">
    <property type="entry name" value="Polyketide synthase type I"/>
    <property type="match status" value="2"/>
</dbReference>
<feature type="domain" description="Carrier" evidence="11">
    <location>
        <begin position="3644"/>
        <end position="3718"/>
    </location>
</feature>
<dbReference type="Pfam" id="PF00109">
    <property type="entry name" value="ketoacyl-synt"/>
    <property type="match status" value="4"/>
</dbReference>
<keyword evidence="4" id="KW-0963">Cytoplasm</keyword>
<dbReference type="RefSeq" id="WP_207857249.1">
    <property type="nucleotide sequence ID" value="NZ_JAFREP010000003.1"/>
</dbReference>
<dbReference type="InterPro" id="IPR014030">
    <property type="entry name" value="Ketoacyl_synth_N"/>
</dbReference>
<feature type="region of interest" description="N-terminal hotdog fold" evidence="9">
    <location>
        <begin position="1309"/>
        <end position="1427"/>
    </location>
</feature>
<dbReference type="Gene3D" id="3.40.47.10">
    <property type="match status" value="4"/>
</dbReference>
<dbReference type="InterPro" id="IPR049552">
    <property type="entry name" value="PKS_DH_N"/>
</dbReference>
<evidence type="ECO:0000259" key="12">
    <source>
        <dbReference type="PROSITE" id="PS52004"/>
    </source>
</evidence>
<dbReference type="GO" id="GO:0005886">
    <property type="term" value="C:plasma membrane"/>
    <property type="evidence" value="ECO:0007669"/>
    <property type="project" value="TreeGrafter"/>
</dbReference>
<dbReference type="PANTHER" id="PTHR43775:SF37">
    <property type="entry name" value="SI:DKEY-61P9.11"/>
    <property type="match status" value="1"/>
</dbReference>
<dbReference type="GO" id="GO:0005737">
    <property type="term" value="C:cytoplasm"/>
    <property type="evidence" value="ECO:0007669"/>
    <property type="project" value="UniProtKB-SubCell"/>
</dbReference>
<keyword evidence="6" id="KW-0808">Transferase</keyword>
<evidence type="ECO:0000256" key="7">
    <source>
        <dbReference type="ARBA" id="ARBA00022737"/>
    </source>
</evidence>
<dbReference type="GO" id="GO:0006633">
    <property type="term" value="P:fatty acid biosynthetic process"/>
    <property type="evidence" value="ECO:0007669"/>
    <property type="project" value="InterPro"/>
</dbReference>
<dbReference type="Pfam" id="PF02801">
    <property type="entry name" value="Ketoacyl-synt_C"/>
    <property type="match status" value="4"/>
</dbReference>
<gene>
    <name evidence="14" type="ORF">J3U88_04940</name>
</gene>
<protein>
    <submittedName>
        <fullName evidence="14">SDR family NAD(P)-dependent oxidoreductase</fullName>
    </submittedName>
</protein>
<dbReference type="PROSITE" id="PS52004">
    <property type="entry name" value="KS3_2"/>
    <property type="match status" value="4"/>
</dbReference>
<dbReference type="SUPFAM" id="SSF53901">
    <property type="entry name" value="Thiolase-like"/>
    <property type="match status" value="4"/>
</dbReference>
<dbReference type="InterPro" id="IPR057326">
    <property type="entry name" value="KR_dom"/>
</dbReference>
<dbReference type="SMART" id="SM00826">
    <property type="entry name" value="PKS_DH"/>
    <property type="match status" value="2"/>
</dbReference>
<feature type="compositionally biased region" description="Polar residues" evidence="10">
    <location>
        <begin position="3516"/>
        <end position="3529"/>
    </location>
</feature>
<reference evidence="14" key="1">
    <citation type="submission" date="2021-03" db="EMBL/GenBank/DDBJ databases">
        <authorList>
            <person name="Wang G."/>
        </authorList>
    </citation>
    <scope>NUCLEOTIDE SEQUENCE</scope>
    <source>
        <strain evidence="14">KCTC 12899</strain>
    </source>
</reference>
<accession>A0A8J7QFW2</accession>
<feature type="domain" description="Carrier" evidence="11">
    <location>
        <begin position="4929"/>
        <end position="5004"/>
    </location>
</feature>
<dbReference type="Gene3D" id="3.40.50.720">
    <property type="entry name" value="NAD(P)-binding Rossmann-like Domain"/>
    <property type="match status" value="3"/>
</dbReference>
<dbReference type="InterPro" id="IPR054514">
    <property type="entry name" value="RhiE-like_linker"/>
</dbReference>
<dbReference type="Pfam" id="PF08659">
    <property type="entry name" value="KR"/>
    <property type="match status" value="3"/>
</dbReference>
<feature type="domain" description="Ketosynthase family 3 (KS3)" evidence="12">
    <location>
        <begin position="40"/>
        <end position="463"/>
    </location>
</feature>
<dbReference type="GO" id="GO:0004312">
    <property type="term" value="F:fatty acid synthase activity"/>
    <property type="evidence" value="ECO:0007669"/>
    <property type="project" value="TreeGrafter"/>
</dbReference>
<keyword evidence="15" id="KW-1185">Reference proteome</keyword>
<dbReference type="Pfam" id="PF00550">
    <property type="entry name" value="PP-binding"/>
    <property type="match status" value="4"/>
</dbReference>
<dbReference type="Pfam" id="PF22336">
    <property type="entry name" value="RhiE-like_linker"/>
    <property type="match status" value="3"/>
</dbReference>
<dbReference type="SMART" id="SM00822">
    <property type="entry name" value="PKS_KR"/>
    <property type="match status" value="3"/>
</dbReference>
<dbReference type="InterPro" id="IPR014031">
    <property type="entry name" value="Ketoacyl_synth_C"/>
</dbReference>
<dbReference type="GO" id="GO:0031177">
    <property type="term" value="F:phosphopantetheine binding"/>
    <property type="evidence" value="ECO:0007669"/>
    <property type="project" value="InterPro"/>
</dbReference>
<dbReference type="SUPFAM" id="SSF51735">
    <property type="entry name" value="NAD(P)-binding Rossmann-fold domains"/>
    <property type="match status" value="3"/>
</dbReference>
<keyword evidence="7" id="KW-0677">Repeat</keyword>
<dbReference type="InterPro" id="IPR016039">
    <property type="entry name" value="Thiolase-like"/>
</dbReference>
<feature type="active site" description="Proton acceptor; for dehydratase activity" evidence="9">
    <location>
        <position position="1614"/>
    </location>
</feature>
<dbReference type="InterPro" id="IPR018201">
    <property type="entry name" value="Ketoacyl_synth_AS"/>
</dbReference>
<dbReference type="InterPro" id="IPR036291">
    <property type="entry name" value="NAD(P)-bd_dom_sf"/>
</dbReference>
<evidence type="ECO:0000256" key="4">
    <source>
        <dbReference type="ARBA" id="ARBA00022490"/>
    </source>
</evidence>
<evidence type="ECO:0000256" key="8">
    <source>
        <dbReference type="ARBA" id="ARBA00054155"/>
    </source>
</evidence>
<dbReference type="PANTHER" id="PTHR43775">
    <property type="entry name" value="FATTY ACID SYNTHASE"/>
    <property type="match status" value="1"/>
</dbReference>
<comment type="pathway">
    <text evidence="2">Antibiotic biosynthesis.</text>
</comment>
<feature type="region of interest" description="C-terminal hotdog fold" evidence="9">
    <location>
        <begin position="1441"/>
        <end position="1585"/>
    </location>
</feature>
<feature type="domain" description="PKS/mFAS DH" evidence="13">
    <location>
        <begin position="1309"/>
        <end position="1585"/>
    </location>
</feature>
<dbReference type="EMBL" id="JAFREP010000003">
    <property type="protein sequence ID" value="MBO1317798.1"/>
    <property type="molecule type" value="Genomic_DNA"/>
</dbReference>
<feature type="region of interest" description="Disordered" evidence="10">
    <location>
        <begin position="3726"/>
        <end position="3751"/>
    </location>
</feature>
<dbReference type="CDD" id="cd00833">
    <property type="entry name" value="PKS"/>
    <property type="match status" value="4"/>
</dbReference>
<dbReference type="PROSITE" id="PS52019">
    <property type="entry name" value="PKS_MFAS_DH"/>
    <property type="match status" value="2"/>
</dbReference>
<dbReference type="PROSITE" id="PS00606">
    <property type="entry name" value="KS3_1"/>
    <property type="match status" value="2"/>
</dbReference>
<comment type="function">
    <text evidence="8">Involved in production of the polyketide antibiotic thailandamide.</text>
</comment>
<organism evidence="14 15">
    <name type="scientific">Acanthopleuribacter pedis</name>
    <dbReference type="NCBI Taxonomy" id="442870"/>
    <lineage>
        <taxon>Bacteria</taxon>
        <taxon>Pseudomonadati</taxon>
        <taxon>Acidobacteriota</taxon>
        <taxon>Holophagae</taxon>
        <taxon>Acanthopleuribacterales</taxon>
        <taxon>Acanthopleuribacteraceae</taxon>
        <taxon>Acanthopleuribacter</taxon>
    </lineage>
</organism>
<feature type="region of interest" description="C-terminal hotdog fold" evidence="9">
    <location>
        <begin position="1714"/>
        <end position="1861"/>
    </location>
</feature>
<feature type="active site" description="Proton acceptor; for dehydratase activity" evidence="9">
    <location>
        <position position="1338"/>
    </location>
</feature>
<evidence type="ECO:0000256" key="10">
    <source>
        <dbReference type="SAM" id="MobiDB-lite"/>
    </source>
</evidence>
<evidence type="ECO:0000256" key="2">
    <source>
        <dbReference type="ARBA" id="ARBA00004792"/>
    </source>
</evidence>
<feature type="compositionally biased region" description="Polar residues" evidence="10">
    <location>
        <begin position="3495"/>
        <end position="3507"/>
    </location>
</feature>
<keyword evidence="5" id="KW-0597">Phosphoprotein</keyword>
<feature type="domain" description="Ketosynthase family 3 (KS3)" evidence="12">
    <location>
        <begin position="2421"/>
        <end position="2853"/>
    </location>
</feature>
<feature type="domain" description="Ketosynthase family 3 (KS3)" evidence="12">
    <location>
        <begin position="720"/>
        <end position="1134"/>
    </location>
</feature>
<dbReference type="InterPro" id="IPR013968">
    <property type="entry name" value="PKS_KR"/>
</dbReference>
<feature type="domain" description="Carrier" evidence="11">
    <location>
        <begin position="2288"/>
        <end position="2368"/>
    </location>
</feature>
<dbReference type="Gene3D" id="3.10.129.110">
    <property type="entry name" value="Polyketide synthase dehydratase"/>
    <property type="match status" value="2"/>
</dbReference>
<sequence>MNIHEQRRQVIERLHALAPEVSPPQHQDVLKRKDSRPRVPQPIAVIGLACRFPQSPTLHDFWAALDRDRSLIEEIPPTRFDWRRGLAGLEEPVGRWGGFLDDVRGFDSAFFKILPSEADLMDPRQRLLLPAVYQSLEDAGIAPLSLQGSRTGLFVGAEGNEYAGELAAHGFPVGDGHGESMLANRISHFFDWRGPSEVVNTLCSGAAVALHRAVVALRNGDIDQAVVGAVNLILQPGLHLALAASGQMSPEATVRSFGADARGFLRSEGVGGVVLKTLADAERDGDPIYAVIRHAAVNYNGRGGLSMAMPNVAAHTQLVEQCYREAGIDIADLGLIEAQGMGNPAGDMAEWEALNRALENLAEEQGRRLEPGSVPVSTLKPMLGHMHAASALGALCKIIRSLQTGTVHPILDFETAHPGLDLSGRPCRLQQQHETWRAGTRPRLAGLHSYGAGGNNAHLLIEEYRPAPRPAVASQALVLPLSAHDSAGLRDKVTRLAAFLGEHDLPLAAVAHTLQVGRDAMPERVAFLVKDTRDWCAQVDAFLNGDPHEGVFTRAEGGPARVADDGPGAARAWVQGAALDWSAWRPHVGGGRVHLPVHRFTHREHWFDVVRSVAVTEAAQTDALAALRRLLSPYLQLAPDQIDVDREFSEMGFDSKLVLDLCKALKQDFGVAVEAALFFDHNTPRQLAAYLEAAHGAVFGRAEVVAAAPKRRVTRREPTYEPIAVIGLAGRYPHAPSPAALWQRLVEGADCIDEMPADRWNRDLFEPDPNRAAATGKSYGKWGGFLDGVYDFDPLFFNMSPREAPYINPKERLFLQTAWHVLEDAATYPEALADERVGVFVGVTRSGIDPYATSSFSIANRVSYCFDFNGPSLTLDTACSSSLVAIHEACRHLHGGECSVALAGGVHVFLDPSHFVALSLGQFLSPDGRCKSFGSAANGMVPGEGVGAVLLKPLAAALRDGNPIHGVIRGSATNHGGKSNGFTVPSAKAHRDLMEQAMQRAGIRAEAISYVEAHGTGTALGDPVEVRGLRQAFEGRPGICALGSLKSNLGHLEAAAGVAGLTKVLLQLKHRELVPSLHAAETNPQIDFAATPFRVQQTHEAWNPVGPDGSPRPRLACLSSFGAGGSNAHLLIEEAPAQAVVLAPPATTPGPAVLVLSAQSEPSLREAAADLAAFLRDQETGLDLHAVAYTLQVGRASLEERAGLLCESVGEAVAGLTAFASGEPAARVVCGSLLRGQKDPAFGPRVKDALARMDRETLLALWIQGAVIPWRDLYSDQPALMRLPVYAFARERYRLPEVETAPAAAASLHPLLHENRSTLQRQAYVTHLDGDAFFLADHVVAGEKILPGVAYLEMARAALAAATDWARVVLRNVVWLQPLIVREPQTLTVALRVAEDGASVAWEVATGDAARPVVHCQGRAERDTSAVPEPWDGADQTLKRGARLDGPICYQTYEGLGMCYGPRMRSIETIQRGEGRLVTWLTMPDGVADDAWVLHPSLLDGALQSLIALAINRSGAGAGAAYMPFALAAVHCYGPCRGAMRAVVRVVEETENVMRCDLNLYDEQGRCQAALLGFSSRARAAGPRHPLVHGEIADPEGASFQSRFTGREWFLADHVVNGRRLLPGVAYLEMARAAGVLAGNTVAGVGNLVWAKAMVVEDEPVAVTLQVTPGRGHQDWVVTGLDGTHHAQGRLYGAAARPERPEATAVDALRARCSHHKQAHQCWGVDDAAAWAADPTGASFRALTALSYNGDEALADFRLPKSVQADRAAYGLHPSLLDVAFETVQFWNGFQSGQHRPWLPFSLEKLWVYDAVPDVGLVHMRPVPRAGAMPLFDLDICDPRGRVCVALRGYAAMPTAAAEPARPILATTAWRRAVVEGAADVPPAPRLVLLEANQDLVASLRAAAPHAEIEVLQASGNQAAAVIGRLQQLLQRLQEHGEQALWVVAPDETDPQIAAITALLKTWHNEHPAASVKLLLVGEAKPEHLPRLLAALAATPGREVVARCDAGFLHHQHLIPVEPEATGEALLDSGDVVWITGGLGGLGRIFARYLMTAFGARVVLSGRSPLETHQQHLLDALNCHGEVAYLPVDLADAEAVAETAATVRERFGRLDAVIHAAGLLHDEPLAQKSAEAAAEVLAPKVAGVLALDEATADAALKWMLLCSSLAGVICPPGQGDYAAANAYLDAFAARRNRWLAEGRRRGRTVAVNWPLWRAGGMTMDAASQALMTQATGLVALDSETGCTLLTTALQHSADHLLVLPGDRDKIRAVFFEAAQPKQATGLEPAPAVARDLRDRVLAELKQGVAELQQVAHERIRADRELTQYGFDSISFTHFANRLNTRHGLDLMPTVFFEYTTPARLADYLAANFPEAFQQESAPPAGVVVQKASPEPAPVPRRFLGQAAVPAAGAIEAVSSPDATANDAVAVIGMAGRFPGSPDLATFWDHLVNNRDLTREVPADRWDWRGIYGDPHQTPGKTRINRGGFIEDIACFDPMFFGISPREAEALDPQFRLFLETVWAAMNDAGVTAKSLAGSKTGVFAGVTTRDYQTLLQQAEWGSGSFMASLLCHFTVANRVSYLLDLRGASEPIDTACSSSLVAIHHAVEQIQQGKCEAAFAGGINLIADPGFMIAAGRVGMLSEDGRCKTFDAEADGFGRGEGVGVVLLKSLARALEDGDIIHGVIRATAENHGGKAASPTTPNPAAQQALLVDAYRRAGLQPSQIGYIETHGTGTKLGDPIEVNGLKGAYAELKQDDAVVGTALGSVKANVGHLEAAAGIVGVIKVLLMLKHGTIPGNIHLKQVNPYLKIEEGPFYLPTESVPWPEPTGPDLQAQPRCAGVSSFGIGGTNAHVVLEEAPAAKPRRAPEPGPYLFVLSALNSERLQAVAAGLLEWLRHGGDEVRLDDIAYTLHIGRDALPQRLAFRADSLEALTAFLQNAARGEACPGLLQGRVEKDQVRAACDDAAVAARVEAALAQKDEGTLVELWLVGYDFDWAPLYPDNGPRRISLPAYPFARQRYWGPDSLLATGTQSAAAAPAENDLLCFEETWVARDTTAPDPVTSGPVLWFLPPAAVCLALPEQHLRVTPGSVFSREAAAAYRCDLDDAASVGALFEAVKQDHGVPATVLFCLPPWDEDQPFRLDHHVHLIQALHATKAQPARLVLGGCYRNDDQRVALEALIGGARSTGALLPNTRVQVVLHDVPGQAGLSLLWRETAAPDQAVCYQEQQRRILQIREVHPGEGTASPLRTRGTYLITGGAGGLGLLFAKHLAARVGANLVLIGRSPLSPEKQAAVAQIETAGGRAAYVQGDVCDPAAMRAAVAEAKCRFGAVHGVIHAAGLPAGSLLTDKNAADVAAVLAPKFTGTRVLDQVLADEPLDFVVTFSSSSAVLGDFGAFDYAVANRYQSAYAAVRRGPGQSLAVMWPTWAEGGMRLEDADQLHLYLKSSGQALLTAALGLPIFERLTAGESRQVLVLHGEPQRLRHIATSATQPKSDGFTYLSPQTGARETATPTKPDGFTYLSPQTGAEETTTPTKPDGSTYLSPQTGTAETASPTKPDVFTYLSPQTGAEETTTPTKPDGFTYLSPQTGAPKKPTPTKPDVFTYLSPQTGAPKKPTPTKPDGFASLAPPEQTPVLNPARPELKGLSLAQCVAWDLRDLAARYLKMPRHLLGEDTNLADFGFDSIALADWARMLSAHFGLDITPSVFFGYATLAKLTGFFIDEHGSLMQSFYAGPGQPSTAPKPQRLTEPETTAPISASQPAATAAIGDTASVSCDGIAVIGMSGRFPQARSVDAMWRILAEGRNAVAEVPPDRFDWRAVFGDPHQDPYKTNGKWLGCVPGVAEFDPLFFEISPAEAERMDPRQRLLLQELWNALEDAGYGPNHLAQQRVGTFVGVEDGDYALATGAGDFTANHTGIMAARLAYFLDLKGPNMALNTACSSSLVALHQACQSLRNGECDTALAAGVNLVLAPQTLVGLGQAGMLSDSGTCFAFDRRADGMVPGEAAVAVVLKPLARALTDGDPIHGVIEASGINHDGRTNGITAPSGVAQVDLLQTTYARFGIDAASLDYFVTHGTGTKLGDPIEANALNQVFQQAGAAPGSCAITSSKTNFGHTFAASGLLSLVNALQALRHQTIPAGLHCLQENDFIQWAESPLVVNKSNKPWPRLEHRPRRAGINAFGMSGTNATVVVRDHPIVEPEIPRPAALLLVLSAKTRSALQERINALIAVLEGDDAPDLTAAATTLLTGRFHFPFRCALVVEDTADALYLLRQSESGDAANLLMAEVPRRFKGQAALQRTCDDLLRGCRKHPDTAAVRENLLAAAALFCQGYTLDGSLLFGERTPRRIHLPGYAFARETYWLTSPKQESLPECAPAEDNGQWLFLREHWRDAAIPADFDWSARVGATAGQSFWIVADNRAAADALRDLLQHMSAAVSVPEPTIRVILLDEGPASLPSEAPDAVLWLGPERATETAVFAEQEVRRVLGVCRHLMEAFWGEAIRCIYIYKDTEDEPHLACEALPGLLRSAMMENENHRWQIIRHDGAEAQAAQILLREWLFAEDAAHPLEKSDIRYRAGLRQVRAFAEHLLPQDEKTLFRQGGVYVLAGGLGCLGGHLSRELASRYGATLVMLSRRPMDEAVQQQCAVLRDLGATVHCHAVDIADQETLAVTLAQVTAAVGPIHGVFNLARSHEDRMIAAKQWDSFQRVIQAKVQGTIHLDACTRDQPLDFFLCFSSLGAYGVRGSADYAYATAFQNAFTRHRARLVKAGLRHGVSLSQCWGAWVEDHLFPESRRAIQEQGFGLIDIDQGFPAIEASLSGAEGALLLMRVTDMPRVRGTMGLGAQPEVKPETPAEENQIAALIARWERELGDGGLPFETLNQHMTFAAVQALEPFLIARIHRLLFGAATLSTAASPQVPDAACNVPATQATPPKPTGAASPELRAVVREHLAAVLKLKQVDDDGPFPAYGLDSISATVLATRLEKALDRDLPVQWLVDHPTVQELVAQLQASAGKETR</sequence>
<evidence type="ECO:0000313" key="15">
    <source>
        <dbReference type="Proteomes" id="UP000664417"/>
    </source>
</evidence>
<evidence type="ECO:0000259" key="13">
    <source>
        <dbReference type="PROSITE" id="PS52019"/>
    </source>
</evidence>
<dbReference type="CDD" id="cd08953">
    <property type="entry name" value="KR_2_SDR_x"/>
    <property type="match status" value="2"/>
</dbReference>
<dbReference type="InterPro" id="IPR050091">
    <property type="entry name" value="PKS_NRPS_Biosynth_Enz"/>
</dbReference>
<name>A0A8J7QFW2_9BACT</name>
<evidence type="ECO:0000259" key="11">
    <source>
        <dbReference type="PROSITE" id="PS50075"/>
    </source>
</evidence>
<feature type="region of interest" description="Disordered" evidence="10">
    <location>
        <begin position="3487"/>
        <end position="3594"/>
    </location>
</feature>
<comment type="subcellular location">
    <subcellularLocation>
        <location evidence="1">Cytoplasm</location>
    </subcellularLocation>
</comment>
<feature type="active site" description="Proton donor; for dehydratase activity" evidence="9">
    <location>
        <position position="1778"/>
    </location>
</feature>
<feature type="active site" description="Proton donor; for dehydratase activity" evidence="9">
    <location>
        <position position="1500"/>
    </location>
</feature>
<dbReference type="PROSITE" id="PS00012">
    <property type="entry name" value="PHOSPHOPANTETHEINE"/>
    <property type="match status" value="1"/>
</dbReference>
<dbReference type="InterPro" id="IPR020806">
    <property type="entry name" value="PKS_PP-bd"/>
</dbReference>
<evidence type="ECO:0000256" key="1">
    <source>
        <dbReference type="ARBA" id="ARBA00004496"/>
    </source>
</evidence>
<dbReference type="InterPro" id="IPR020841">
    <property type="entry name" value="PKS_Beta-ketoAc_synthase_dom"/>
</dbReference>
<dbReference type="SMART" id="SM00825">
    <property type="entry name" value="PKS_KS"/>
    <property type="match status" value="4"/>
</dbReference>
<dbReference type="Pfam" id="PF14765">
    <property type="entry name" value="PS-DH"/>
    <property type="match status" value="2"/>
</dbReference>
<dbReference type="Gene3D" id="1.10.1240.100">
    <property type="match status" value="4"/>
</dbReference>
<feature type="compositionally biased region" description="Polar residues" evidence="10">
    <location>
        <begin position="3535"/>
        <end position="3549"/>
    </location>
</feature>
<proteinExistence type="predicted"/>
<evidence type="ECO:0000256" key="3">
    <source>
        <dbReference type="ARBA" id="ARBA00022450"/>
    </source>
</evidence>
<dbReference type="InterPro" id="IPR020807">
    <property type="entry name" value="PKS_DH"/>
</dbReference>
<evidence type="ECO:0000256" key="5">
    <source>
        <dbReference type="ARBA" id="ARBA00022553"/>
    </source>
</evidence>
<dbReference type="InterPro" id="IPR049900">
    <property type="entry name" value="PKS_mFAS_DH"/>
</dbReference>
<dbReference type="Proteomes" id="UP000664417">
    <property type="component" value="Unassembled WGS sequence"/>
</dbReference>
<dbReference type="Pfam" id="PF21089">
    <property type="entry name" value="PKS_DH_N"/>
    <property type="match status" value="2"/>
</dbReference>
<dbReference type="Gene3D" id="1.10.1200.10">
    <property type="entry name" value="ACP-like"/>
    <property type="match status" value="4"/>
</dbReference>
<dbReference type="GO" id="GO:0071770">
    <property type="term" value="P:DIM/DIP cell wall layer assembly"/>
    <property type="evidence" value="ECO:0007669"/>
    <property type="project" value="TreeGrafter"/>
</dbReference>
<feature type="domain" description="PKS/mFAS DH" evidence="13">
    <location>
        <begin position="1585"/>
        <end position="1861"/>
    </location>
</feature>
<feature type="compositionally biased region" description="Polar residues" evidence="10">
    <location>
        <begin position="3558"/>
        <end position="3571"/>
    </location>
</feature>
<evidence type="ECO:0000256" key="9">
    <source>
        <dbReference type="PROSITE-ProRule" id="PRU01363"/>
    </source>
</evidence>
<dbReference type="InterPro" id="IPR036736">
    <property type="entry name" value="ACP-like_sf"/>
</dbReference>
<comment type="caution">
    <text evidence="14">The sequence shown here is derived from an EMBL/GenBank/DDBJ whole genome shotgun (WGS) entry which is preliminary data.</text>
</comment>
<feature type="domain" description="Carrier" evidence="11">
    <location>
        <begin position="621"/>
        <end position="695"/>
    </location>
</feature>
<dbReference type="SMART" id="SM01294">
    <property type="entry name" value="PKS_PP_betabranch"/>
    <property type="match status" value="4"/>
</dbReference>
<dbReference type="SMART" id="SM00823">
    <property type="entry name" value="PKS_PP"/>
    <property type="match status" value="4"/>
</dbReference>
<dbReference type="InterPro" id="IPR009081">
    <property type="entry name" value="PP-bd_ACP"/>
</dbReference>
<dbReference type="Pfam" id="PF22621">
    <property type="entry name" value="CurL-like_PKS_C"/>
    <property type="match status" value="1"/>
</dbReference>
<dbReference type="PROSITE" id="PS50075">
    <property type="entry name" value="CARRIER"/>
    <property type="match status" value="4"/>
</dbReference>
<evidence type="ECO:0000313" key="14">
    <source>
        <dbReference type="EMBL" id="MBO1317798.1"/>
    </source>
</evidence>
<feature type="domain" description="Ketosynthase family 3 (KS3)" evidence="12">
    <location>
        <begin position="3769"/>
        <end position="4187"/>
    </location>
</feature>
<evidence type="ECO:0000256" key="6">
    <source>
        <dbReference type="ARBA" id="ARBA00022679"/>
    </source>
</evidence>